<evidence type="ECO:0000256" key="8">
    <source>
        <dbReference type="ARBA" id="ARBA00023128"/>
    </source>
</evidence>
<dbReference type="PANTHER" id="PTHR13337">
    <property type="entry name" value="SUCCINATE DEHYDROGENASE"/>
    <property type="match status" value="1"/>
</dbReference>
<comment type="subcellular location">
    <subcellularLocation>
        <location evidence="1 12">Mitochondrion inner membrane</location>
        <topology evidence="1 12">Multi-pass membrane protein</topology>
    </subcellularLocation>
</comment>
<dbReference type="GO" id="GO:0005743">
    <property type="term" value="C:mitochondrial inner membrane"/>
    <property type="evidence" value="ECO:0007669"/>
    <property type="project" value="UniProtKB-SubCell"/>
</dbReference>
<sequence>MALVFGRRAAGASGLQRARQAAGLRTSATGLFRATGARQLFGDEVPNPQTVPQPAANRMKGSYHWMNERAVSVITVPLLATAFVFGPHAINDMLMGVVLPIHAYMGFQQVLADYFDLRRWPAVGRALKYALVAVTGLAMFGAWRINTTDVGLTSYFSRIWNANKRKDDSATTN</sequence>
<dbReference type="GO" id="GO:0048039">
    <property type="term" value="F:ubiquinone binding"/>
    <property type="evidence" value="ECO:0007669"/>
    <property type="project" value="TreeGrafter"/>
</dbReference>
<evidence type="ECO:0000256" key="1">
    <source>
        <dbReference type="ARBA" id="ARBA00004448"/>
    </source>
</evidence>
<evidence type="ECO:0000256" key="6">
    <source>
        <dbReference type="ARBA" id="ARBA00022946"/>
    </source>
</evidence>
<dbReference type="GO" id="GO:0006121">
    <property type="term" value="P:mitochondrial electron transport, succinate to ubiquinone"/>
    <property type="evidence" value="ECO:0007669"/>
    <property type="project" value="TreeGrafter"/>
</dbReference>
<evidence type="ECO:0000256" key="10">
    <source>
        <dbReference type="PIRSR" id="PIRSR607992-1"/>
    </source>
</evidence>
<keyword evidence="5 12" id="KW-0999">Mitochondrion inner membrane</keyword>
<evidence type="ECO:0000256" key="2">
    <source>
        <dbReference type="ARBA" id="ARBA00007294"/>
    </source>
</evidence>
<evidence type="ECO:0000256" key="3">
    <source>
        <dbReference type="ARBA" id="ARBA00022448"/>
    </source>
</evidence>
<dbReference type="Proteomes" id="UP001140217">
    <property type="component" value="Unassembled WGS sequence"/>
</dbReference>
<keyword evidence="11" id="KW-0479">Metal-binding</keyword>
<name>A0A9W8HD66_9FUNG</name>
<keyword evidence="3" id="KW-0813">Transport</keyword>
<reference evidence="13" key="1">
    <citation type="submission" date="2022-07" db="EMBL/GenBank/DDBJ databases">
        <title>Phylogenomic reconstructions and comparative analyses of Kickxellomycotina fungi.</title>
        <authorList>
            <person name="Reynolds N.K."/>
            <person name="Stajich J.E."/>
            <person name="Barry K."/>
            <person name="Grigoriev I.V."/>
            <person name="Crous P."/>
            <person name="Smith M.E."/>
        </authorList>
    </citation>
    <scope>NUCLEOTIDE SEQUENCE</scope>
    <source>
        <strain evidence="13">NBRC 105414</strain>
    </source>
</reference>
<dbReference type="GO" id="GO:0020037">
    <property type="term" value="F:heme binding"/>
    <property type="evidence" value="ECO:0007669"/>
    <property type="project" value="TreeGrafter"/>
</dbReference>
<keyword evidence="8 12" id="KW-0496">Mitochondrion</keyword>
<organism evidence="13 14">
    <name type="scientific">Coemansia javaensis</name>
    <dbReference type="NCBI Taxonomy" id="2761396"/>
    <lineage>
        <taxon>Eukaryota</taxon>
        <taxon>Fungi</taxon>
        <taxon>Fungi incertae sedis</taxon>
        <taxon>Zoopagomycota</taxon>
        <taxon>Kickxellomycotina</taxon>
        <taxon>Kickxellomycetes</taxon>
        <taxon>Kickxellales</taxon>
        <taxon>Kickxellaceae</taxon>
        <taxon>Coemansia</taxon>
    </lineage>
</organism>
<proteinExistence type="inferred from homology"/>
<dbReference type="InterPro" id="IPR007992">
    <property type="entry name" value="CybS"/>
</dbReference>
<evidence type="ECO:0000256" key="12">
    <source>
        <dbReference type="RuleBase" id="RU364031"/>
    </source>
</evidence>
<evidence type="ECO:0000256" key="11">
    <source>
        <dbReference type="PIRSR" id="PIRSR607992-2"/>
    </source>
</evidence>
<dbReference type="EMBL" id="JANBUL010000034">
    <property type="protein sequence ID" value="KAJ2784053.1"/>
    <property type="molecule type" value="Genomic_DNA"/>
</dbReference>
<keyword evidence="7 12" id="KW-1133">Transmembrane helix</keyword>
<keyword evidence="4 12" id="KW-0812">Transmembrane</keyword>
<evidence type="ECO:0000256" key="7">
    <source>
        <dbReference type="ARBA" id="ARBA00022989"/>
    </source>
</evidence>
<accession>A0A9W8HD66</accession>
<dbReference type="GO" id="GO:0006099">
    <property type="term" value="P:tricarboxylic acid cycle"/>
    <property type="evidence" value="ECO:0007669"/>
    <property type="project" value="TreeGrafter"/>
</dbReference>
<dbReference type="SUPFAM" id="SSF81343">
    <property type="entry name" value="Fumarate reductase respiratory complex transmembrane subunits"/>
    <property type="match status" value="1"/>
</dbReference>
<comment type="similarity">
    <text evidence="2 12">Belongs to the CybS family.</text>
</comment>
<dbReference type="InterPro" id="IPR034804">
    <property type="entry name" value="SQR/QFR_C/D"/>
</dbReference>
<keyword evidence="11" id="KW-0408">Iron</keyword>
<feature type="binding site" evidence="10">
    <location>
        <position position="114"/>
    </location>
    <ligand>
        <name>a ubiquinone</name>
        <dbReference type="ChEBI" id="CHEBI:16389"/>
        <note>ligand shared with IP/SDHB</note>
    </ligand>
</feature>
<protein>
    <recommendedName>
        <fullName evidence="12">Succinate dehydrogenase [ubiquinone] cytochrome b small subunit</fullName>
    </recommendedName>
</protein>
<gene>
    <name evidence="13" type="primary">SDH4</name>
    <name evidence="13" type="ORF">H4R18_001366</name>
</gene>
<evidence type="ECO:0000256" key="4">
    <source>
        <dbReference type="ARBA" id="ARBA00022692"/>
    </source>
</evidence>
<dbReference type="OrthoDB" id="18577at2759"/>
<keyword evidence="14" id="KW-1185">Reference proteome</keyword>
<comment type="caution">
    <text evidence="13">The sequence shown here is derived from an EMBL/GenBank/DDBJ whole genome shotgun (WGS) entry which is preliminary data.</text>
</comment>
<keyword evidence="9 12" id="KW-0472">Membrane</keyword>
<evidence type="ECO:0000256" key="5">
    <source>
        <dbReference type="ARBA" id="ARBA00022792"/>
    </source>
</evidence>
<dbReference type="Gene3D" id="1.20.1300.10">
    <property type="entry name" value="Fumarate reductase/succinate dehydrogenase, transmembrane subunit"/>
    <property type="match status" value="1"/>
</dbReference>
<dbReference type="GO" id="GO:0046872">
    <property type="term" value="F:metal ion binding"/>
    <property type="evidence" value="ECO:0007669"/>
    <property type="project" value="UniProtKB-KW"/>
</dbReference>
<evidence type="ECO:0000313" key="14">
    <source>
        <dbReference type="Proteomes" id="UP001140217"/>
    </source>
</evidence>
<feature type="binding site" description="axial binding residue" evidence="11">
    <location>
        <position position="102"/>
    </location>
    <ligand>
        <name>heme b</name>
        <dbReference type="ChEBI" id="CHEBI:60344"/>
        <note>ligand shared with SDHC</note>
    </ligand>
    <ligandPart>
        <name>Fe</name>
        <dbReference type="ChEBI" id="CHEBI:18248"/>
    </ligandPart>
</feature>
<dbReference type="Pfam" id="PF05328">
    <property type="entry name" value="CybS"/>
    <property type="match status" value="1"/>
</dbReference>
<evidence type="ECO:0000256" key="9">
    <source>
        <dbReference type="ARBA" id="ARBA00023136"/>
    </source>
</evidence>
<dbReference type="AlphaFoldDB" id="A0A9W8HD66"/>
<evidence type="ECO:0000313" key="13">
    <source>
        <dbReference type="EMBL" id="KAJ2784053.1"/>
    </source>
</evidence>
<dbReference type="PANTHER" id="PTHR13337:SF2">
    <property type="entry name" value="SUCCINATE DEHYDROGENASE [UBIQUINONE] CYTOCHROME B SMALL SUBUNIT, MITOCHONDRIAL"/>
    <property type="match status" value="1"/>
</dbReference>
<comment type="caution">
    <text evidence="12">Lacks conserved residue(s) required for the propagation of feature annotation.</text>
</comment>
<keyword evidence="6 12" id="KW-0809">Transit peptide</keyword>
<feature type="transmembrane region" description="Helical" evidence="12">
    <location>
        <begin position="70"/>
        <end position="90"/>
    </location>
</feature>
<feature type="transmembrane region" description="Helical" evidence="12">
    <location>
        <begin position="127"/>
        <end position="145"/>
    </location>
</feature>